<dbReference type="PANTHER" id="PTHR30474:SF1">
    <property type="entry name" value="PEPTIDOGLYCAN GLYCOSYLTRANSFERASE MRDB"/>
    <property type="match status" value="1"/>
</dbReference>
<evidence type="ECO:0000256" key="7">
    <source>
        <dbReference type="ARBA" id="ARBA00022984"/>
    </source>
</evidence>
<dbReference type="InterPro" id="IPR018365">
    <property type="entry name" value="Cell_cycle_FtsW-rel_CS"/>
</dbReference>
<organism evidence="12 13">
    <name type="scientific">Clostridium sulfidigenes</name>
    <dbReference type="NCBI Taxonomy" id="318464"/>
    <lineage>
        <taxon>Bacteria</taxon>
        <taxon>Bacillati</taxon>
        <taxon>Bacillota</taxon>
        <taxon>Clostridia</taxon>
        <taxon>Eubacteriales</taxon>
        <taxon>Clostridiaceae</taxon>
        <taxon>Clostridium</taxon>
    </lineage>
</organism>
<feature type="transmembrane region" description="Helical" evidence="11">
    <location>
        <begin position="71"/>
        <end position="88"/>
    </location>
</feature>
<keyword evidence="6" id="KW-0133">Cell shape</keyword>
<evidence type="ECO:0000256" key="11">
    <source>
        <dbReference type="SAM" id="Phobius"/>
    </source>
</evidence>
<keyword evidence="4" id="KW-0808">Transferase</keyword>
<accession>A0A084JI39</accession>
<keyword evidence="8 11" id="KW-1133">Transmembrane helix</keyword>
<feature type="transmembrane region" description="Helical" evidence="11">
    <location>
        <begin position="272"/>
        <end position="289"/>
    </location>
</feature>
<dbReference type="Pfam" id="PF01098">
    <property type="entry name" value="FTSW_RODA_SPOVE"/>
    <property type="match status" value="1"/>
</dbReference>
<protein>
    <submittedName>
        <fullName evidence="12">Cell division protein FtsW</fullName>
    </submittedName>
</protein>
<dbReference type="GO" id="GO:0005886">
    <property type="term" value="C:plasma membrane"/>
    <property type="evidence" value="ECO:0007669"/>
    <property type="project" value="TreeGrafter"/>
</dbReference>
<dbReference type="PANTHER" id="PTHR30474">
    <property type="entry name" value="CELL CYCLE PROTEIN"/>
    <property type="match status" value="1"/>
</dbReference>
<dbReference type="AlphaFoldDB" id="A0A084JI39"/>
<keyword evidence="9 11" id="KW-0472">Membrane</keyword>
<comment type="caution">
    <text evidence="12">The sequence shown here is derived from an EMBL/GenBank/DDBJ whole genome shotgun (WGS) entry which is preliminary data.</text>
</comment>
<dbReference type="eggNOG" id="COG0772">
    <property type="taxonomic scope" value="Bacteria"/>
</dbReference>
<dbReference type="NCBIfam" id="TIGR02210">
    <property type="entry name" value="rodA_shape"/>
    <property type="match status" value="1"/>
</dbReference>
<feature type="transmembrane region" description="Helical" evidence="11">
    <location>
        <begin position="339"/>
        <end position="359"/>
    </location>
</feature>
<dbReference type="GO" id="GO:0008360">
    <property type="term" value="P:regulation of cell shape"/>
    <property type="evidence" value="ECO:0007669"/>
    <property type="project" value="UniProtKB-KW"/>
</dbReference>
<keyword evidence="12" id="KW-0132">Cell division</keyword>
<evidence type="ECO:0000256" key="4">
    <source>
        <dbReference type="ARBA" id="ARBA00022679"/>
    </source>
</evidence>
<keyword evidence="2" id="KW-1003">Cell membrane</keyword>
<evidence type="ECO:0000256" key="6">
    <source>
        <dbReference type="ARBA" id="ARBA00022960"/>
    </source>
</evidence>
<dbReference type="EMBL" id="JPMD01000001">
    <property type="protein sequence ID" value="KEZ88623.1"/>
    <property type="molecule type" value="Genomic_DNA"/>
</dbReference>
<feature type="transmembrane region" description="Helical" evidence="11">
    <location>
        <begin position="47"/>
        <end position="64"/>
    </location>
</feature>
<evidence type="ECO:0000256" key="5">
    <source>
        <dbReference type="ARBA" id="ARBA00022692"/>
    </source>
</evidence>
<dbReference type="STRING" id="318464.IO99_00100"/>
<evidence type="ECO:0000256" key="9">
    <source>
        <dbReference type="ARBA" id="ARBA00023136"/>
    </source>
</evidence>
<keyword evidence="7" id="KW-0573">Peptidoglycan synthesis</keyword>
<dbReference type="GO" id="GO:0015648">
    <property type="term" value="F:lipid-linked peptidoglycan transporter activity"/>
    <property type="evidence" value="ECO:0007669"/>
    <property type="project" value="TreeGrafter"/>
</dbReference>
<dbReference type="InterPro" id="IPR001182">
    <property type="entry name" value="FtsW/RodA"/>
</dbReference>
<feature type="transmembrane region" description="Helical" evidence="11">
    <location>
        <begin position="301"/>
        <end position="319"/>
    </location>
</feature>
<evidence type="ECO:0000256" key="1">
    <source>
        <dbReference type="ARBA" id="ARBA00004141"/>
    </source>
</evidence>
<dbReference type="GO" id="GO:0009252">
    <property type="term" value="P:peptidoglycan biosynthetic process"/>
    <property type="evidence" value="ECO:0007669"/>
    <property type="project" value="UniProtKB-KW"/>
</dbReference>
<feature type="transmembrane region" description="Helical" evidence="11">
    <location>
        <begin position="144"/>
        <end position="177"/>
    </location>
</feature>
<feature type="transmembrane region" description="Helical" evidence="11">
    <location>
        <begin position="184"/>
        <end position="202"/>
    </location>
</feature>
<evidence type="ECO:0000256" key="8">
    <source>
        <dbReference type="ARBA" id="ARBA00022989"/>
    </source>
</evidence>
<dbReference type="InterPro" id="IPR011923">
    <property type="entry name" value="RodA/MrdB"/>
</dbReference>
<keyword evidence="3" id="KW-0328">Glycosyltransferase</keyword>
<keyword evidence="10" id="KW-0961">Cell wall biogenesis/degradation</keyword>
<dbReference type="GO" id="GO:0016757">
    <property type="term" value="F:glycosyltransferase activity"/>
    <property type="evidence" value="ECO:0007669"/>
    <property type="project" value="UniProtKB-KW"/>
</dbReference>
<evidence type="ECO:0000256" key="10">
    <source>
        <dbReference type="ARBA" id="ARBA00023316"/>
    </source>
</evidence>
<dbReference type="GO" id="GO:0071555">
    <property type="term" value="P:cell wall organization"/>
    <property type="evidence" value="ECO:0007669"/>
    <property type="project" value="UniProtKB-KW"/>
</dbReference>
<keyword evidence="5 11" id="KW-0812">Transmembrane</keyword>
<dbReference type="PROSITE" id="PS00428">
    <property type="entry name" value="FTSW_RODA_SPOVE"/>
    <property type="match status" value="1"/>
</dbReference>
<dbReference type="Proteomes" id="UP000028542">
    <property type="component" value="Unassembled WGS sequence"/>
</dbReference>
<dbReference type="GO" id="GO:0032153">
    <property type="term" value="C:cell division site"/>
    <property type="evidence" value="ECO:0007669"/>
    <property type="project" value="TreeGrafter"/>
</dbReference>
<gene>
    <name evidence="12" type="ORF">IO99_00100</name>
</gene>
<feature type="transmembrane region" description="Helical" evidence="11">
    <location>
        <begin position="20"/>
        <end position="41"/>
    </location>
</feature>
<dbReference type="GO" id="GO:0051301">
    <property type="term" value="P:cell division"/>
    <property type="evidence" value="ECO:0007669"/>
    <property type="project" value="UniProtKB-KW"/>
</dbReference>
<evidence type="ECO:0000256" key="2">
    <source>
        <dbReference type="ARBA" id="ARBA00022475"/>
    </source>
</evidence>
<comment type="subcellular location">
    <subcellularLocation>
        <location evidence="1">Membrane</location>
        <topology evidence="1">Multi-pass membrane protein</topology>
    </subcellularLocation>
</comment>
<dbReference type="RefSeq" id="WP_035128784.1">
    <property type="nucleotide sequence ID" value="NZ_JPMD01000001.1"/>
</dbReference>
<name>A0A084JI39_9CLOT</name>
<keyword evidence="13" id="KW-1185">Reference proteome</keyword>
<reference evidence="12 13" key="1">
    <citation type="submission" date="2014-07" db="EMBL/GenBank/DDBJ databases">
        <title>Draft genome of Clostridium sulfidigenes 113A isolated from sediments associated with methane hydrate from Krishna Godavari basin.</title>
        <authorList>
            <person name="Honkalas V.S."/>
            <person name="Dabir A.P."/>
            <person name="Arora P."/>
            <person name="Dhakephalkar P.K."/>
        </authorList>
    </citation>
    <scope>NUCLEOTIDE SEQUENCE [LARGE SCALE GENOMIC DNA]</scope>
    <source>
        <strain evidence="12 13">113A</strain>
    </source>
</reference>
<evidence type="ECO:0000313" key="13">
    <source>
        <dbReference type="Proteomes" id="UP000028542"/>
    </source>
</evidence>
<keyword evidence="12" id="KW-0131">Cell cycle</keyword>
<proteinExistence type="predicted"/>
<sequence>MNKLLEKFKINDKLIKNIDFSILIVVFLIVAFGIVNIYSAIGAKYAMLQFAWMIVGMITIYFILTLDYVQILNYAPVIYWAAVILLLFNDITGKAVNGANAWISLGNRAIQPGEFAKIGMILMVAKVIEDAEGDINNIKTFSKIAMYAAIPMILIVIQPDMGLTMVSFFIMLGIVIVANLNWKIIVGGLSAVVVAVVGIWNSPFMKEYWKIRFKAVIDPDSYAQAEGMQLIQSKIAIGSGGIFGMGFMNGKQYKFVPENHTDFIFAVLGEEWGLVGALVLMMLYGILLCKLINIAKNSKDIAGGIIVVGVIASILFSIIQNIGMTIGLLPISGITLPFVSYGGSSMLTYFISLGLALNIGMRKNKINF</sequence>
<evidence type="ECO:0000256" key="3">
    <source>
        <dbReference type="ARBA" id="ARBA00022676"/>
    </source>
</evidence>
<evidence type="ECO:0000313" key="12">
    <source>
        <dbReference type="EMBL" id="KEZ88623.1"/>
    </source>
</evidence>